<accession>A0A6C0EC86</accession>
<organism evidence="1">
    <name type="scientific">viral metagenome</name>
    <dbReference type="NCBI Taxonomy" id="1070528"/>
    <lineage>
        <taxon>unclassified sequences</taxon>
        <taxon>metagenomes</taxon>
        <taxon>organismal metagenomes</taxon>
    </lineage>
</organism>
<evidence type="ECO:0000313" key="1">
    <source>
        <dbReference type="EMBL" id="QHT26241.1"/>
    </source>
</evidence>
<reference evidence="1" key="1">
    <citation type="journal article" date="2020" name="Nature">
        <title>Giant virus diversity and host interactions through global metagenomics.</title>
        <authorList>
            <person name="Schulz F."/>
            <person name="Roux S."/>
            <person name="Paez-Espino D."/>
            <person name="Jungbluth S."/>
            <person name="Walsh D.A."/>
            <person name="Denef V.J."/>
            <person name="McMahon K.D."/>
            <person name="Konstantinidis K.T."/>
            <person name="Eloe-Fadrosh E.A."/>
            <person name="Kyrpides N.C."/>
            <person name="Woyke T."/>
        </authorList>
    </citation>
    <scope>NUCLEOTIDE SEQUENCE</scope>
    <source>
        <strain evidence="1">GVMAG-M-3300023179-27</strain>
    </source>
</reference>
<sequence>MEKLKRIKELCKEYTCRDCVYFMPSGDFLVVMNILKDSTINCHYAYDPFDYDKHSADKLYVEKIFWINDENFGKTEQVCKYENPWYTLVYRENNIVDFDYDALHIDFYKTLEGAYLMNKDSDLKMSVISKQYDEIFCSSQGFDKDQFINFYRTIQGANFIDIERKRPLDDIDDQANKKQKIDISIT</sequence>
<dbReference type="AlphaFoldDB" id="A0A6C0EC86"/>
<dbReference type="EMBL" id="MN739782">
    <property type="protein sequence ID" value="QHT26241.1"/>
    <property type="molecule type" value="Genomic_DNA"/>
</dbReference>
<name>A0A6C0EC86_9ZZZZ</name>
<proteinExistence type="predicted"/>
<protein>
    <submittedName>
        <fullName evidence="1">Uncharacterized protein</fullName>
    </submittedName>
</protein>